<dbReference type="PANTHER" id="PTHR24214:SF38">
    <property type="entry name" value="PDZ AND LIM DOMAIN PROTEIN ZASP-RELATED"/>
    <property type="match status" value="1"/>
</dbReference>
<feature type="domain" description="LIM zinc-binding" evidence="8">
    <location>
        <begin position="422"/>
        <end position="481"/>
    </location>
</feature>
<dbReference type="GO" id="GO:0007507">
    <property type="term" value="P:heart development"/>
    <property type="evidence" value="ECO:0007669"/>
    <property type="project" value="TreeGrafter"/>
</dbReference>
<dbReference type="PROSITE" id="PS50106">
    <property type="entry name" value="PDZ"/>
    <property type="match status" value="1"/>
</dbReference>
<dbReference type="GO" id="GO:0001725">
    <property type="term" value="C:stress fiber"/>
    <property type="evidence" value="ECO:0007669"/>
    <property type="project" value="TreeGrafter"/>
</dbReference>
<dbReference type="Proteomes" id="UP001318040">
    <property type="component" value="Chromosome 41"/>
</dbReference>
<dbReference type="InterPro" id="IPR001781">
    <property type="entry name" value="Znf_LIM"/>
</dbReference>
<feature type="domain" description="PDZ" evidence="9">
    <location>
        <begin position="9"/>
        <end position="85"/>
    </location>
</feature>
<evidence type="ECO:0000256" key="5">
    <source>
        <dbReference type="ARBA" id="ARBA00023038"/>
    </source>
</evidence>
<dbReference type="GO" id="GO:0030036">
    <property type="term" value="P:actin cytoskeleton organization"/>
    <property type="evidence" value="ECO:0007669"/>
    <property type="project" value="TreeGrafter"/>
</dbReference>
<reference evidence="11" key="1">
    <citation type="submission" date="2025-08" db="UniProtKB">
        <authorList>
            <consortium name="RefSeq"/>
        </authorList>
    </citation>
    <scope>IDENTIFICATION</scope>
    <source>
        <tissue evidence="11">Sperm</tissue>
    </source>
</reference>
<dbReference type="Gene3D" id="2.30.42.10">
    <property type="match status" value="1"/>
</dbReference>
<feature type="domain" description="LIM zinc-binding" evidence="8">
    <location>
        <begin position="363"/>
        <end position="421"/>
    </location>
</feature>
<dbReference type="GO" id="GO:0005912">
    <property type="term" value="C:adherens junction"/>
    <property type="evidence" value="ECO:0007669"/>
    <property type="project" value="TreeGrafter"/>
</dbReference>
<evidence type="ECO:0000256" key="2">
    <source>
        <dbReference type="ARBA" id="ARBA00022490"/>
    </source>
</evidence>
<dbReference type="GO" id="GO:0046872">
    <property type="term" value="F:metal ion binding"/>
    <property type="evidence" value="ECO:0007669"/>
    <property type="project" value="UniProtKB-KW"/>
</dbReference>
<feature type="region of interest" description="Disordered" evidence="7">
    <location>
        <begin position="160"/>
        <end position="183"/>
    </location>
</feature>
<dbReference type="CDD" id="cd06753">
    <property type="entry name" value="PDZ_PDLIM-like"/>
    <property type="match status" value="1"/>
</dbReference>
<dbReference type="FunFam" id="2.10.110.10:FF:000020">
    <property type="entry name" value="PDZ and LIM domain protein 5"/>
    <property type="match status" value="1"/>
</dbReference>
<feature type="compositionally biased region" description="Low complexity" evidence="7">
    <location>
        <begin position="275"/>
        <end position="287"/>
    </location>
</feature>
<evidence type="ECO:0000259" key="8">
    <source>
        <dbReference type="PROSITE" id="PS50023"/>
    </source>
</evidence>
<organism evidence="10 11">
    <name type="scientific">Petromyzon marinus</name>
    <name type="common">Sea lamprey</name>
    <dbReference type="NCBI Taxonomy" id="7757"/>
    <lineage>
        <taxon>Eukaryota</taxon>
        <taxon>Metazoa</taxon>
        <taxon>Chordata</taxon>
        <taxon>Craniata</taxon>
        <taxon>Vertebrata</taxon>
        <taxon>Cyclostomata</taxon>
        <taxon>Hyperoartia</taxon>
        <taxon>Petromyzontiformes</taxon>
        <taxon>Petromyzontidae</taxon>
        <taxon>Petromyzon</taxon>
    </lineage>
</organism>
<accession>A0AAJ7TWE1</accession>
<name>A0AAJ7TWE1_PETMA</name>
<dbReference type="GO" id="GO:0030018">
    <property type="term" value="C:Z disc"/>
    <property type="evidence" value="ECO:0007669"/>
    <property type="project" value="TreeGrafter"/>
</dbReference>
<dbReference type="GO" id="GO:0051371">
    <property type="term" value="F:muscle alpha-actinin binding"/>
    <property type="evidence" value="ECO:0007669"/>
    <property type="project" value="TreeGrafter"/>
</dbReference>
<dbReference type="GO" id="GO:0003779">
    <property type="term" value="F:actin binding"/>
    <property type="evidence" value="ECO:0007669"/>
    <property type="project" value="TreeGrafter"/>
</dbReference>
<dbReference type="CDD" id="cd09363">
    <property type="entry name" value="LIM3_Enigma_like"/>
    <property type="match status" value="1"/>
</dbReference>
<dbReference type="GO" id="GO:0031941">
    <property type="term" value="C:filamentous actin"/>
    <property type="evidence" value="ECO:0007669"/>
    <property type="project" value="TreeGrafter"/>
</dbReference>
<feature type="compositionally biased region" description="Basic and acidic residues" evidence="7">
    <location>
        <begin position="125"/>
        <end position="137"/>
    </location>
</feature>
<dbReference type="GO" id="GO:0061061">
    <property type="term" value="P:muscle structure development"/>
    <property type="evidence" value="ECO:0007669"/>
    <property type="project" value="TreeGrafter"/>
</dbReference>
<dbReference type="SUPFAM" id="SSF50156">
    <property type="entry name" value="PDZ domain-like"/>
    <property type="match status" value="1"/>
</dbReference>
<dbReference type="AlphaFoldDB" id="A0AAJ7TWE1"/>
<dbReference type="InterPro" id="IPR050604">
    <property type="entry name" value="PDZ-LIM_domain"/>
</dbReference>
<evidence type="ECO:0000259" key="9">
    <source>
        <dbReference type="PROSITE" id="PS50106"/>
    </source>
</evidence>
<dbReference type="InterPro" id="IPR001478">
    <property type="entry name" value="PDZ"/>
</dbReference>
<evidence type="ECO:0000256" key="1">
    <source>
        <dbReference type="ARBA" id="ARBA00004496"/>
    </source>
</evidence>
<protein>
    <submittedName>
        <fullName evidence="11">PDZ and LIM domain protein 5 isoform X2</fullName>
    </submittedName>
</protein>
<dbReference type="InterPro" id="IPR036034">
    <property type="entry name" value="PDZ_sf"/>
</dbReference>
<dbReference type="PROSITE" id="PS50023">
    <property type="entry name" value="LIM_DOMAIN_2"/>
    <property type="match status" value="3"/>
</dbReference>
<dbReference type="Gene3D" id="2.10.110.10">
    <property type="entry name" value="Cysteine Rich Protein"/>
    <property type="match status" value="3"/>
</dbReference>
<dbReference type="Pfam" id="PF00595">
    <property type="entry name" value="PDZ"/>
    <property type="match status" value="1"/>
</dbReference>
<dbReference type="SUPFAM" id="SSF57716">
    <property type="entry name" value="Glucocorticoid receptor-like (DNA-binding domain)"/>
    <property type="match status" value="4"/>
</dbReference>
<dbReference type="PROSITE" id="PS00478">
    <property type="entry name" value="LIM_DOMAIN_1"/>
    <property type="match status" value="1"/>
</dbReference>
<dbReference type="FunFam" id="2.30.42.10:FF:000019">
    <property type="entry name" value="LIM domain binding 3 isoform 1"/>
    <property type="match status" value="1"/>
</dbReference>
<keyword evidence="5 6" id="KW-0440">LIM domain</keyword>
<evidence type="ECO:0000313" key="11">
    <source>
        <dbReference type="RefSeq" id="XP_032825324.1"/>
    </source>
</evidence>
<proteinExistence type="predicted"/>
<dbReference type="FunFam" id="2.10.110.10:FF:000010">
    <property type="entry name" value="PDZ and LIM domain protein 5"/>
    <property type="match status" value="1"/>
</dbReference>
<evidence type="ECO:0000256" key="4">
    <source>
        <dbReference type="ARBA" id="ARBA00022833"/>
    </source>
</evidence>
<dbReference type="CDD" id="cd09361">
    <property type="entry name" value="LIM1_Enigma_like"/>
    <property type="match status" value="1"/>
</dbReference>
<dbReference type="Pfam" id="PF15936">
    <property type="entry name" value="DUF4749"/>
    <property type="match status" value="1"/>
</dbReference>
<evidence type="ECO:0000256" key="6">
    <source>
        <dbReference type="PROSITE-ProRule" id="PRU00125"/>
    </source>
</evidence>
<keyword evidence="4 6" id="KW-0862">Zinc</keyword>
<dbReference type="SMART" id="SM00228">
    <property type="entry name" value="PDZ"/>
    <property type="match status" value="1"/>
</dbReference>
<keyword evidence="10" id="KW-1185">Reference proteome</keyword>
<dbReference type="RefSeq" id="XP_032825324.1">
    <property type="nucleotide sequence ID" value="XM_032969433.1"/>
</dbReference>
<feature type="region of interest" description="Disordered" evidence="7">
    <location>
        <begin position="124"/>
        <end position="145"/>
    </location>
</feature>
<dbReference type="PANTHER" id="PTHR24214">
    <property type="entry name" value="PDZ AND LIM DOMAIN PROTEIN ZASP"/>
    <property type="match status" value="1"/>
</dbReference>
<sequence>MSGYSVTLEGQPPWGFRLQGGKDFNMPLTVSRVTAGSKSALANMSSGDVVTAIDGVSTAGMTHLEAQNKIKASIGNLKLGLQRGKRPAPVPTATPVIESAPIVVPHQKTKVYNSPAGLYAGEAAEGQRRGTWEEKQDGGPPKEVVVDTSTPVFQAVARREATARGDGPSTADEDWANKNSTAQSRSFKILAQITGTHDEEAGELEPVEMTSRDEPVPVATATMSVKTSTRKPPGATTGPPKSTAEPMGPPPPSVKAHTAPPQVVKTAGLSWTPNGASARPPLSSSGAAAAAGPAVAAAGFGIQAKTKGPTAGAQEGVAAKVGSAGGGGAGGGGGGGMQAGWGAPGSGLLVQRAEHVPEALRAPFCNKCNNIIRGPFIVALGRSWHKDHFNCCHCNSCLADTGFVVEAGKVYCQGCYGMFFAPPCGKCSQKIVGEITYALKQAWHSNCFVCACCSQPIGQGVFHMEDGDPYCEKDFFRLFSTKCEGCDFPVEAGDRYVEALGHTWHDTCFVCTVCQVNLEGQPFYSKKNKPLCKKHANSINI</sequence>
<keyword evidence="3 6" id="KW-0479">Metal-binding</keyword>
<keyword evidence="2" id="KW-0963">Cytoplasm</keyword>
<evidence type="ECO:0000256" key="3">
    <source>
        <dbReference type="ARBA" id="ARBA00022723"/>
    </source>
</evidence>
<evidence type="ECO:0000256" key="7">
    <source>
        <dbReference type="SAM" id="MobiDB-lite"/>
    </source>
</evidence>
<gene>
    <name evidence="11" type="primary">PDLIM5</name>
</gene>
<dbReference type="InterPro" id="IPR031847">
    <property type="entry name" value="PDLI1-4/Zasp-like_mid"/>
</dbReference>
<feature type="domain" description="LIM zinc-binding" evidence="8">
    <location>
        <begin position="482"/>
        <end position="541"/>
    </location>
</feature>
<dbReference type="SMART" id="SM00132">
    <property type="entry name" value="LIM"/>
    <property type="match status" value="3"/>
</dbReference>
<feature type="region of interest" description="Disordered" evidence="7">
    <location>
        <begin position="197"/>
        <end position="287"/>
    </location>
</feature>
<comment type="subcellular location">
    <subcellularLocation>
        <location evidence="1">Cytoplasm</location>
    </subcellularLocation>
</comment>
<evidence type="ECO:0000313" key="10">
    <source>
        <dbReference type="Proteomes" id="UP001318040"/>
    </source>
</evidence>
<dbReference type="Pfam" id="PF00412">
    <property type="entry name" value="LIM"/>
    <property type="match status" value="3"/>
</dbReference>